<evidence type="ECO:0000256" key="10">
    <source>
        <dbReference type="ARBA" id="ARBA00023232"/>
    </source>
</evidence>
<dbReference type="Proteomes" id="UP000431092">
    <property type="component" value="Unassembled WGS sequence"/>
</dbReference>
<evidence type="ECO:0000313" key="17">
    <source>
        <dbReference type="Proteomes" id="UP000431092"/>
    </source>
</evidence>
<dbReference type="GO" id="GO:0004334">
    <property type="term" value="F:fumarylacetoacetase activity"/>
    <property type="evidence" value="ECO:0007669"/>
    <property type="project" value="UniProtKB-EC"/>
</dbReference>
<keyword evidence="10" id="KW-0585">Phenylalanine catabolism</keyword>
<dbReference type="PANTHER" id="PTHR43069:SF2">
    <property type="entry name" value="FUMARYLACETOACETASE"/>
    <property type="match status" value="1"/>
</dbReference>
<comment type="cofactor">
    <cofactor evidence="1 13">
        <name>Ca(2+)</name>
        <dbReference type="ChEBI" id="CHEBI:29108"/>
    </cofactor>
</comment>
<feature type="domain" description="Fumarylacetoacetase-like C-terminal" evidence="14">
    <location>
        <begin position="118"/>
        <end position="400"/>
    </location>
</feature>
<dbReference type="Gene3D" id="3.90.850.10">
    <property type="entry name" value="Fumarylacetoacetase-like, C-terminal domain"/>
    <property type="match status" value="1"/>
</dbReference>
<dbReference type="SUPFAM" id="SSF63433">
    <property type="entry name" value="Fumarylacetoacetate hydrolase, FAH, N-terminal domain"/>
    <property type="match status" value="1"/>
</dbReference>
<feature type="binding site" evidence="13">
    <location>
        <position position="224"/>
    </location>
    <ligand>
        <name>Mg(2+)</name>
        <dbReference type="ChEBI" id="CHEBI:18420"/>
    </ligand>
</feature>
<feature type="binding site" evidence="13">
    <location>
        <position position="224"/>
    </location>
    <ligand>
        <name>Ca(2+)</name>
        <dbReference type="ChEBI" id="CHEBI:29108"/>
    </ligand>
</feature>
<accession>A0A6I3IDN4</accession>
<dbReference type="Pfam" id="PF01557">
    <property type="entry name" value="FAA_hydrolase"/>
    <property type="match status" value="1"/>
</dbReference>
<feature type="binding site" evidence="12">
    <location>
        <position position="231"/>
    </location>
    <ligand>
        <name>substrate</name>
    </ligand>
</feature>
<evidence type="ECO:0000313" key="16">
    <source>
        <dbReference type="EMBL" id="MTB72368.1"/>
    </source>
</evidence>
<feature type="domain" description="Fumarylacetoacetase N-terminal" evidence="15">
    <location>
        <begin position="19"/>
        <end position="110"/>
    </location>
</feature>
<dbReference type="PANTHER" id="PTHR43069">
    <property type="entry name" value="FUMARYLACETOACETASE"/>
    <property type="match status" value="1"/>
</dbReference>
<dbReference type="GO" id="GO:0046872">
    <property type="term" value="F:metal ion binding"/>
    <property type="evidence" value="ECO:0007669"/>
    <property type="project" value="UniProtKB-KW"/>
</dbReference>
<evidence type="ECO:0000256" key="13">
    <source>
        <dbReference type="PIRSR" id="PIRSR605959-3"/>
    </source>
</evidence>
<evidence type="ECO:0000256" key="5">
    <source>
        <dbReference type="ARBA" id="ARBA00022723"/>
    </source>
</evidence>
<feature type="binding site" evidence="13">
    <location>
        <position position="244"/>
    </location>
    <ligand>
        <name>Mg(2+)</name>
        <dbReference type="ChEBI" id="CHEBI:18420"/>
    </ligand>
</feature>
<keyword evidence="8 13" id="KW-0460">Magnesium</keyword>
<comment type="pathway">
    <text evidence="3">Amino-acid degradation; L-phenylalanine degradation; acetoacetate and fumarate from L-phenylalanine: step 6/6.</text>
</comment>
<dbReference type="Pfam" id="PF09298">
    <property type="entry name" value="FAA_hydrolase_N"/>
    <property type="match status" value="1"/>
</dbReference>
<feature type="binding site" evidence="13">
    <location>
        <position position="118"/>
    </location>
    <ligand>
        <name>Ca(2+)</name>
        <dbReference type="ChEBI" id="CHEBI:29108"/>
    </ligand>
</feature>
<proteinExistence type="predicted"/>
<dbReference type="InterPro" id="IPR036462">
    <property type="entry name" value="Fumarylacetoacetase_N_sf"/>
</dbReference>
<dbReference type="SUPFAM" id="SSF56529">
    <property type="entry name" value="FAH"/>
    <property type="match status" value="1"/>
</dbReference>
<dbReference type="RefSeq" id="WP_311966596.1">
    <property type="nucleotide sequence ID" value="NZ_WLVL01000038.1"/>
</dbReference>
<dbReference type="GO" id="GO:1902000">
    <property type="term" value="P:homogentisate catabolic process"/>
    <property type="evidence" value="ECO:0007669"/>
    <property type="project" value="TreeGrafter"/>
</dbReference>
<dbReference type="AlphaFoldDB" id="A0A6I3IDN4"/>
<keyword evidence="6 16" id="KW-0378">Hydrolase</keyword>
<evidence type="ECO:0000256" key="1">
    <source>
        <dbReference type="ARBA" id="ARBA00001913"/>
    </source>
</evidence>
<keyword evidence="9" id="KW-0828">Tyrosine catabolism</keyword>
<sequence length="404" mass="44075">MTTTWVEILQDSPFGLDALPYGSMDTGDDFAHLGVRIGDQALDLTEAAPELPGEWSDVVEEGNLDVLLAAGPEAWARLRSDVQTWLRDESYRPLVEPSLVDLADVTMLMPFTVGDYVDFYASENHASNIGRIFRPDSEPLTPNWKHLPIGYHGRSQTVIVSGSDVPRPQGQRRTPDGDVVFGPSVRLDIEAELGFVVGVGSERGSSVAVSEFDQHVFGVTLTNDWSARDIQAWEYVPLGPFLGKSFATSISGWVLPLAALQDARIEPPARDVPLQDYLQDVDGEPWGLDIELEVQLNGEVVSRPPYAQLYWTPAQMLAHTTINGASVSTGDFYASGTISGTEVDQRGAFIEMTWGGRDPITLSDGSTRTFLEDGDEVVLAATARGRDGRRIGLGECRGRITPAR</sequence>
<feature type="binding site" evidence="13">
    <location>
        <position position="248"/>
    </location>
    <ligand>
        <name>Mg(2+)</name>
        <dbReference type="ChEBI" id="CHEBI:18420"/>
    </ligand>
</feature>
<keyword evidence="7 13" id="KW-0106">Calcium</keyword>
<evidence type="ECO:0000256" key="4">
    <source>
        <dbReference type="ARBA" id="ARBA00012094"/>
    </source>
</evidence>
<feature type="binding site" evidence="12">
    <location>
        <position position="235"/>
    </location>
    <ligand>
        <name>substrate</name>
    </ligand>
</feature>
<name>A0A6I3IDN4_9MICO</name>
<feature type="binding site" evidence="13">
    <location>
        <position position="190"/>
    </location>
    <ligand>
        <name>Ca(2+)</name>
        <dbReference type="ChEBI" id="CHEBI:29108"/>
    </ligand>
</feature>
<feature type="active site" description="Proton acceptor" evidence="11">
    <location>
        <position position="125"/>
    </location>
</feature>
<feature type="binding site" evidence="12">
    <location>
        <position position="120"/>
    </location>
    <ligand>
        <name>substrate</name>
    </ligand>
</feature>
<dbReference type="FunFam" id="3.90.850.10:FF:000011">
    <property type="entry name" value="Fumarylacetoacetase"/>
    <property type="match status" value="1"/>
</dbReference>
<evidence type="ECO:0000256" key="6">
    <source>
        <dbReference type="ARBA" id="ARBA00022801"/>
    </source>
</evidence>
<evidence type="ECO:0000256" key="9">
    <source>
        <dbReference type="ARBA" id="ARBA00022878"/>
    </source>
</evidence>
<dbReference type="UniPathway" id="UPA00139">
    <property type="reaction ID" value="UER00341"/>
</dbReference>
<evidence type="ECO:0000256" key="3">
    <source>
        <dbReference type="ARBA" id="ARBA00004782"/>
    </source>
</evidence>
<gene>
    <name evidence="16" type="primary">fahA</name>
    <name evidence="16" type="ORF">GGG17_10380</name>
</gene>
<dbReference type="InterPro" id="IPR011234">
    <property type="entry name" value="Fumarylacetoacetase-like_C"/>
</dbReference>
<protein>
    <recommendedName>
        <fullName evidence="4">fumarylacetoacetase</fullName>
        <ecNumber evidence="4">3.7.1.2</ecNumber>
    </recommendedName>
</protein>
<evidence type="ECO:0000256" key="8">
    <source>
        <dbReference type="ARBA" id="ARBA00022842"/>
    </source>
</evidence>
<evidence type="ECO:0000256" key="2">
    <source>
        <dbReference type="ARBA" id="ARBA00001946"/>
    </source>
</evidence>
<dbReference type="InterPro" id="IPR005959">
    <property type="entry name" value="Fumarylacetoacetase"/>
</dbReference>
<feature type="binding site" evidence="13">
    <location>
        <position position="192"/>
    </location>
    <ligand>
        <name>Ca(2+)</name>
        <dbReference type="ChEBI" id="CHEBI:29108"/>
    </ligand>
</feature>
<evidence type="ECO:0000256" key="11">
    <source>
        <dbReference type="PIRSR" id="PIRSR605959-1"/>
    </source>
</evidence>
<keyword evidence="5 13" id="KW-0479">Metal-binding</keyword>
<evidence type="ECO:0000256" key="7">
    <source>
        <dbReference type="ARBA" id="ARBA00022837"/>
    </source>
</evidence>
<evidence type="ECO:0000259" key="15">
    <source>
        <dbReference type="Pfam" id="PF09298"/>
    </source>
</evidence>
<dbReference type="NCBIfam" id="TIGR01266">
    <property type="entry name" value="fum_ac_acetase"/>
    <property type="match status" value="1"/>
</dbReference>
<feature type="binding site" evidence="12">
    <location>
        <position position="337"/>
    </location>
    <ligand>
        <name>substrate</name>
    </ligand>
</feature>
<feature type="binding site" evidence="12">
    <location>
        <position position="134"/>
    </location>
    <ligand>
        <name>substrate</name>
    </ligand>
</feature>
<comment type="cofactor">
    <cofactor evidence="2 13">
        <name>Mg(2+)</name>
        <dbReference type="ChEBI" id="CHEBI:18420"/>
    </cofactor>
</comment>
<dbReference type="InterPro" id="IPR015377">
    <property type="entry name" value="Fumarylacetoacetase_N"/>
</dbReference>
<dbReference type="EMBL" id="WLVL01000038">
    <property type="protein sequence ID" value="MTB72368.1"/>
    <property type="molecule type" value="Genomic_DNA"/>
</dbReference>
<evidence type="ECO:0000259" key="14">
    <source>
        <dbReference type="Pfam" id="PF01557"/>
    </source>
</evidence>
<dbReference type="InterPro" id="IPR036663">
    <property type="entry name" value="Fumarylacetoacetase_C_sf"/>
</dbReference>
<dbReference type="GO" id="GO:0006572">
    <property type="term" value="P:L-tyrosine catabolic process"/>
    <property type="evidence" value="ECO:0007669"/>
    <property type="project" value="UniProtKB-KW"/>
</dbReference>
<evidence type="ECO:0000256" key="12">
    <source>
        <dbReference type="PIRSR" id="PIRSR605959-2"/>
    </source>
</evidence>
<comment type="caution">
    <text evidence="16">The sequence shown here is derived from an EMBL/GenBank/DDBJ whole genome shotgun (WGS) entry which is preliminary data.</text>
</comment>
<organism evidence="16 17">
    <name type="scientific">Arsenicicoccus cauae</name>
    <dbReference type="NCBI Taxonomy" id="2663847"/>
    <lineage>
        <taxon>Bacteria</taxon>
        <taxon>Bacillati</taxon>
        <taxon>Actinomycetota</taxon>
        <taxon>Actinomycetes</taxon>
        <taxon>Micrococcales</taxon>
        <taxon>Intrasporangiaceae</taxon>
        <taxon>Arsenicicoccus</taxon>
    </lineage>
</organism>
<dbReference type="GO" id="GO:0006559">
    <property type="term" value="P:L-phenylalanine catabolic process"/>
    <property type="evidence" value="ECO:0007669"/>
    <property type="project" value="UniProtKB-UniPathway"/>
</dbReference>
<dbReference type="Gene3D" id="2.30.30.230">
    <property type="entry name" value="Fumarylacetoacetase, N-terminal domain"/>
    <property type="match status" value="1"/>
</dbReference>
<dbReference type="EC" id="3.7.1.2" evidence="4"/>
<reference evidence="16 17" key="1">
    <citation type="submission" date="2019-11" db="EMBL/GenBank/DDBJ databases">
        <title>Whole genome sequencing identifies a novel species of the genus Arsenicicoccus isolated from human blood.</title>
        <authorList>
            <person name="Jeong J.H."/>
            <person name="Kweon O.J."/>
            <person name="Kim H.R."/>
            <person name="Kim T.-H."/>
            <person name="Ha S.-M."/>
            <person name="Lee M.-K."/>
        </authorList>
    </citation>
    <scope>NUCLEOTIDE SEQUENCE [LARGE SCALE GENOMIC DNA]</scope>
    <source>
        <strain evidence="16 17">MKL-02</strain>
    </source>
</reference>
<keyword evidence="17" id="KW-1185">Reference proteome</keyword>